<evidence type="ECO:0000313" key="1">
    <source>
        <dbReference type="EMBL" id="MCI28758.1"/>
    </source>
</evidence>
<evidence type="ECO:0000313" key="2">
    <source>
        <dbReference type="Proteomes" id="UP000265520"/>
    </source>
</evidence>
<protein>
    <submittedName>
        <fullName evidence="1">Uncharacterized protein</fullName>
    </submittedName>
</protein>
<dbReference type="EMBL" id="LXQA010167772">
    <property type="protein sequence ID" value="MCI28758.1"/>
    <property type="molecule type" value="Genomic_DNA"/>
</dbReference>
<feature type="non-terminal residue" evidence="1">
    <location>
        <position position="122"/>
    </location>
</feature>
<name>A0A392QWT8_9FABA</name>
<dbReference type="Proteomes" id="UP000265520">
    <property type="component" value="Unassembled WGS sequence"/>
</dbReference>
<proteinExistence type="predicted"/>
<organism evidence="1 2">
    <name type="scientific">Trifolium medium</name>
    <dbReference type="NCBI Taxonomy" id="97028"/>
    <lineage>
        <taxon>Eukaryota</taxon>
        <taxon>Viridiplantae</taxon>
        <taxon>Streptophyta</taxon>
        <taxon>Embryophyta</taxon>
        <taxon>Tracheophyta</taxon>
        <taxon>Spermatophyta</taxon>
        <taxon>Magnoliopsida</taxon>
        <taxon>eudicotyledons</taxon>
        <taxon>Gunneridae</taxon>
        <taxon>Pentapetalae</taxon>
        <taxon>rosids</taxon>
        <taxon>fabids</taxon>
        <taxon>Fabales</taxon>
        <taxon>Fabaceae</taxon>
        <taxon>Papilionoideae</taxon>
        <taxon>50 kb inversion clade</taxon>
        <taxon>NPAAA clade</taxon>
        <taxon>Hologalegina</taxon>
        <taxon>IRL clade</taxon>
        <taxon>Trifolieae</taxon>
        <taxon>Trifolium</taxon>
    </lineage>
</organism>
<reference evidence="1 2" key="1">
    <citation type="journal article" date="2018" name="Front. Plant Sci.">
        <title>Red Clover (Trifolium pratense) and Zigzag Clover (T. medium) - A Picture of Genomic Similarities and Differences.</title>
        <authorList>
            <person name="Dluhosova J."/>
            <person name="Istvanek J."/>
            <person name="Nedelnik J."/>
            <person name="Repkova J."/>
        </authorList>
    </citation>
    <scope>NUCLEOTIDE SEQUENCE [LARGE SCALE GENOMIC DNA]</scope>
    <source>
        <strain evidence="2">cv. 10/8</strain>
        <tissue evidence="1">Leaf</tissue>
    </source>
</reference>
<sequence length="122" mass="14068">MREKLDFPWGQYKLKLIEWIHGVGAVPSTLHQKLIIWREDGVVENIEADQSYFRTEVHHITKHSFNKKLANIAPCTEQGFAYTNANNVYHSVKLDPTHGFIWEREEVDDGSQEGEGKVYPTG</sequence>
<accession>A0A392QWT8</accession>
<comment type="caution">
    <text evidence="1">The sequence shown here is derived from an EMBL/GenBank/DDBJ whole genome shotgun (WGS) entry which is preliminary data.</text>
</comment>
<keyword evidence="2" id="KW-1185">Reference proteome</keyword>
<dbReference type="AlphaFoldDB" id="A0A392QWT8"/>